<feature type="transmembrane region" description="Helical" evidence="2">
    <location>
        <begin position="72"/>
        <end position="91"/>
    </location>
</feature>
<reference evidence="3" key="1">
    <citation type="submission" date="2023-04" db="EMBL/GenBank/DDBJ databases">
        <authorList>
            <person name="Vijverberg K."/>
            <person name="Xiong W."/>
            <person name="Schranz E."/>
        </authorList>
    </citation>
    <scope>NUCLEOTIDE SEQUENCE</scope>
</reference>
<keyword evidence="2" id="KW-0812">Transmembrane</keyword>
<dbReference type="Proteomes" id="UP001177003">
    <property type="component" value="Chromosome 2"/>
</dbReference>
<organism evidence="3 4">
    <name type="scientific">Lactuca saligna</name>
    <name type="common">Willowleaf lettuce</name>
    <dbReference type="NCBI Taxonomy" id="75948"/>
    <lineage>
        <taxon>Eukaryota</taxon>
        <taxon>Viridiplantae</taxon>
        <taxon>Streptophyta</taxon>
        <taxon>Embryophyta</taxon>
        <taxon>Tracheophyta</taxon>
        <taxon>Spermatophyta</taxon>
        <taxon>Magnoliopsida</taxon>
        <taxon>eudicotyledons</taxon>
        <taxon>Gunneridae</taxon>
        <taxon>Pentapetalae</taxon>
        <taxon>asterids</taxon>
        <taxon>campanulids</taxon>
        <taxon>Asterales</taxon>
        <taxon>Asteraceae</taxon>
        <taxon>Cichorioideae</taxon>
        <taxon>Cichorieae</taxon>
        <taxon>Lactucinae</taxon>
        <taxon>Lactuca</taxon>
    </lineage>
</organism>
<feature type="region of interest" description="Disordered" evidence="1">
    <location>
        <begin position="147"/>
        <end position="166"/>
    </location>
</feature>
<accession>A0AA35YDI4</accession>
<keyword evidence="2" id="KW-1133">Transmembrane helix</keyword>
<dbReference type="PANTHER" id="PTHR35771:SF3">
    <property type="entry name" value="TRANSMEMBRANE PROTEIN"/>
    <property type="match status" value="1"/>
</dbReference>
<name>A0AA35YDI4_LACSI</name>
<evidence type="ECO:0000256" key="2">
    <source>
        <dbReference type="SAM" id="Phobius"/>
    </source>
</evidence>
<evidence type="ECO:0000313" key="4">
    <source>
        <dbReference type="Proteomes" id="UP001177003"/>
    </source>
</evidence>
<protein>
    <submittedName>
        <fullName evidence="3">Uncharacterized protein</fullName>
    </submittedName>
</protein>
<dbReference type="PANTHER" id="PTHR35771">
    <property type="entry name" value="TRANSMEMBRANE PROTEIN-RELATED"/>
    <property type="match status" value="1"/>
</dbReference>
<evidence type="ECO:0000313" key="3">
    <source>
        <dbReference type="EMBL" id="CAI9271892.1"/>
    </source>
</evidence>
<dbReference type="AlphaFoldDB" id="A0AA35YDI4"/>
<keyword evidence="4" id="KW-1185">Reference proteome</keyword>
<evidence type="ECO:0000256" key="1">
    <source>
        <dbReference type="SAM" id="MobiDB-lite"/>
    </source>
</evidence>
<keyword evidence="2" id="KW-0472">Membrane</keyword>
<sequence length="216" mass="24133">MVNFKISRSSIDIGKESGCGKSLSERVIKKKIYGWSNSGGLAMVVRHGDPRFYFGSATRYDRPKLSRFRIPWLIWIQLLAMFLLVILLYIFTTTPSDLPLHFSTATTSASASQSSPALSRSFITPVAANTYQNYKVTENEIIRETGTSTSEVAQRAKKPNVGEGPTAVDEENNMILEHSYHPCHLFGLAKQAFLKCLGIDSGPDNSTRKRHKEKDE</sequence>
<dbReference type="EMBL" id="OX465078">
    <property type="protein sequence ID" value="CAI9271892.1"/>
    <property type="molecule type" value="Genomic_DNA"/>
</dbReference>
<gene>
    <name evidence="3" type="ORF">LSALG_LOCUS12147</name>
</gene>
<proteinExistence type="predicted"/>